<sequence length="47" mass="5353">MITDFPAQSPAFAFALGDMARGCHSLPMDQPDQLRELFRMQKALNER</sequence>
<feature type="non-terminal residue" evidence="1">
    <location>
        <position position="47"/>
    </location>
</feature>
<proteinExistence type="predicted"/>
<dbReference type="AlphaFoldDB" id="A0A383DTU6"/>
<protein>
    <submittedName>
        <fullName evidence="1">Uncharacterized protein</fullName>
    </submittedName>
</protein>
<dbReference type="EMBL" id="UINC01219950">
    <property type="protein sequence ID" value="SVE47655.1"/>
    <property type="molecule type" value="Genomic_DNA"/>
</dbReference>
<gene>
    <name evidence="1" type="ORF">METZ01_LOCUS500509</name>
</gene>
<name>A0A383DTU6_9ZZZZ</name>
<evidence type="ECO:0000313" key="1">
    <source>
        <dbReference type="EMBL" id="SVE47655.1"/>
    </source>
</evidence>
<reference evidence="1" key="1">
    <citation type="submission" date="2018-05" db="EMBL/GenBank/DDBJ databases">
        <authorList>
            <person name="Lanie J.A."/>
            <person name="Ng W.-L."/>
            <person name="Kazmierczak K.M."/>
            <person name="Andrzejewski T.M."/>
            <person name="Davidsen T.M."/>
            <person name="Wayne K.J."/>
            <person name="Tettelin H."/>
            <person name="Glass J.I."/>
            <person name="Rusch D."/>
            <person name="Podicherti R."/>
            <person name="Tsui H.-C.T."/>
            <person name="Winkler M.E."/>
        </authorList>
    </citation>
    <scope>NUCLEOTIDE SEQUENCE</scope>
</reference>
<accession>A0A383DTU6</accession>
<organism evidence="1">
    <name type="scientific">marine metagenome</name>
    <dbReference type="NCBI Taxonomy" id="408172"/>
    <lineage>
        <taxon>unclassified sequences</taxon>
        <taxon>metagenomes</taxon>
        <taxon>ecological metagenomes</taxon>
    </lineage>
</organism>